<comment type="similarity">
    <text evidence="1 4">Belongs to the FGGY kinase family.</text>
</comment>
<dbReference type="GO" id="GO:0005975">
    <property type="term" value="P:carbohydrate metabolic process"/>
    <property type="evidence" value="ECO:0007669"/>
    <property type="project" value="InterPro"/>
</dbReference>
<dbReference type="Pfam" id="PF00370">
    <property type="entry name" value="FGGY_N"/>
    <property type="match status" value="1"/>
</dbReference>
<dbReference type="CDD" id="cd07773">
    <property type="entry name" value="ASKHA_NBD_FGGY_FK"/>
    <property type="match status" value="1"/>
</dbReference>
<evidence type="ECO:0008006" key="11">
    <source>
        <dbReference type="Google" id="ProtNLM"/>
    </source>
</evidence>
<dbReference type="Pfam" id="PF02782">
    <property type="entry name" value="FGGY_C"/>
    <property type="match status" value="1"/>
</dbReference>
<dbReference type="InterPro" id="IPR050406">
    <property type="entry name" value="FGGY_Carb_Kinase"/>
</dbReference>
<evidence type="ECO:0000313" key="7">
    <source>
        <dbReference type="EMBL" id="MCG4745696.1"/>
    </source>
</evidence>
<dbReference type="PIRSF" id="PIRSF000538">
    <property type="entry name" value="GlpK"/>
    <property type="match status" value="1"/>
</dbReference>
<evidence type="ECO:0000256" key="1">
    <source>
        <dbReference type="ARBA" id="ARBA00009156"/>
    </source>
</evidence>
<dbReference type="SUPFAM" id="SSF53067">
    <property type="entry name" value="Actin-like ATPase domain"/>
    <property type="match status" value="2"/>
</dbReference>
<keyword evidence="2 4" id="KW-0808">Transferase</keyword>
<name>A0AAW5BZI3_9FIRM</name>
<dbReference type="InterPro" id="IPR043129">
    <property type="entry name" value="ATPase_NBD"/>
</dbReference>
<dbReference type="Gene3D" id="3.30.420.40">
    <property type="match status" value="2"/>
</dbReference>
<reference evidence="8" key="2">
    <citation type="submission" date="2020-02" db="EMBL/GenBank/DDBJ databases">
        <authorList>
            <person name="Littmann E."/>
            <person name="Sorbara M."/>
        </authorList>
    </citation>
    <scope>NUCLEOTIDE SEQUENCE</scope>
    <source>
        <strain evidence="8">MSK.1.17</strain>
    </source>
</reference>
<evidence type="ECO:0000256" key="2">
    <source>
        <dbReference type="ARBA" id="ARBA00022679"/>
    </source>
</evidence>
<dbReference type="InterPro" id="IPR018484">
    <property type="entry name" value="FGGY_N"/>
</dbReference>
<sequence length="501" mass="55613">MNIISIDLGTTNIKVSVYDQKLHLIATLSETVQYDRNGNFVEFDSDRYFHSIEDMIRKAAGTGKDANAEDVVQIILTGQAESLILLGQDRQPIHPAISWMDMRSGKECAQLSGHFPADLCYRTTGQPELIPTWPITKMLWMREHKPEVFRNTAHYLLLKDYIIFRLCGRMAGDYSIYSFSHYFDIIRKCYWEDILSFCGVNLSQLPELLPPCSIAGTLLPGLAHGNAGLTSDTKINVGTLDHFAGMIGTGNIQEGLVSESAGTVLSIAAMVREPLFDDSRLPLNCGPFPGTYVLLPVCESGGFSLEWYRNTFLKDVSFSQINQMIETRPDKVPPVFLPYLTGVNSPDFNENASGVFFGLHASHDQYDLALAIMEGVACLLKKNLDYMIRSGIPVSKIISTGGGAKSPLWTQIKSDITGQVIEVPENEEAPCLGAAIIGAVSEGFFPSYEDAVKECVSIKKRYEPSSHEKYEKTYEVFENVYDALAGAYRMDAVRREPGPNH</sequence>
<protein>
    <recommendedName>
        <fullName evidence="11">Carbohydrate kinase</fullName>
    </recommendedName>
</protein>
<comment type="caution">
    <text evidence="7">The sequence shown here is derived from an EMBL/GenBank/DDBJ whole genome shotgun (WGS) entry which is preliminary data.</text>
</comment>
<gene>
    <name evidence="8" type="ORF">G5B36_16885</name>
    <name evidence="7" type="ORF">L0N08_09770</name>
</gene>
<dbReference type="Proteomes" id="UP001299608">
    <property type="component" value="Unassembled WGS sequence"/>
</dbReference>
<evidence type="ECO:0000256" key="4">
    <source>
        <dbReference type="RuleBase" id="RU003733"/>
    </source>
</evidence>
<evidence type="ECO:0000259" key="5">
    <source>
        <dbReference type="Pfam" id="PF00370"/>
    </source>
</evidence>
<evidence type="ECO:0000313" key="9">
    <source>
        <dbReference type="Proteomes" id="UP000669239"/>
    </source>
</evidence>
<feature type="domain" description="Carbohydrate kinase FGGY N-terminal" evidence="5">
    <location>
        <begin position="3"/>
        <end position="248"/>
    </location>
</feature>
<dbReference type="PROSITE" id="PS00445">
    <property type="entry name" value="FGGY_KINASES_2"/>
    <property type="match status" value="1"/>
</dbReference>
<organism evidence="7 10">
    <name type="scientific">Enterocloster aldenensis</name>
    <dbReference type="NCBI Taxonomy" id="358742"/>
    <lineage>
        <taxon>Bacteria</taxon>
        <taxon>Bacillati</taxon>
        <taxon>Bacillota</taxon>
        <taxon>Clostridia</taxon>
        <taxon>Lachnospirales</taxon>
        <taxon>Lachnospiraceae</taxon>
        <taxon>Enterocloster</taxon>
    </lineage>
</organism>
<proteinExistence type="inferred from homology"/>
<keyword evidence="9" id="KW-1185">Reference proteome</keyword>
<dbReference type="InterPro" id="IPR000577">
    <property type="entry name" value="Carb_kinase_FGGY"/>
</dbReference>
<feature type="domain" description="Carbohydrate kinase FGGY C-terminal" evidence="6">
    <location>
        <begin position="291"/>
        <end position="441"/>
    </location>
</feature>
<dbReference type="PANTHER" id="PTHR43095">
    <property type="entry name" value="SUGAR KINASE"/>
    <property type="match status" value="1"/>
</dbReference>
<dbReference type="RefSeq" id="WP_165642523.1">
    <property type="nucleotide sequence ID" value="NZ_JAAITT010000025.1"/>
</dbReference>
<reference evidence="8 9" key="1">
    <citation type="journal article" date="2020" name="Cell Host Microbe">
        <title>Functional and Genomic Variation between Human-Derived Isolates of Lachnospiraceae Reveals Inter- and Intra-Species Diversity.</title>
        <authorList>
            <person name="Sorbara M.T."/>
            <person name="Littmann E.R."/>
            <person name="Fontana E."/>
            <person name="Moody T.U."/>
            <person name="Kohout C.E."/>
            <person name="Gjonbalaj M."/>
            <person name="Eaton V."/>
            <person name="Seok R."/>
            <person name="Leiner I.M."/>
            <person name="Pamer E.G."/>
        </authorList>
    </citation>
    <scope>NUCLEOTIDE SEQUENCE [LARGE SCALE GENOMIC DNA]</scope>
    <source>
        <strain evidence="8 9">MSK.1.17</strain>
    </source>
</reference>
<dbReference type="InterPro" id="IPR018485">
    <property type="entry name" value="FGGY_C"/>
</dbReference>
<evidence type="ECO:0000259" key="6">
    <source>
        <dbReference type="Pfam" id="PF02782"/>
    </source>
</evidence>
<dbReference type="Proteomes" id="UP000669239">
    <property type="component" value="Unassembled WGS sequence"/>
</dbReference>
<dbReference type="EMBL" id="JAKNGE010000010">
    <property type="protein sequence ID" value="MCG4745696.1"/>
    <property type="molecule type" value="Genomic_DNA"/>
</dbReference>
<dbReference type="InterPro" id="IPR018483">
    <property type="entry name" value="Carb_kinase_FGGY_CS"/>
</dbReference>
<dbReference type="AlphaFoldDB" id="A0AAW5BZI3"/>
<reference evidence="7" key="3">
    <citation type="submission" date="2022-01" db="EMBL/GenBank/DDBJ databases">
        <title>Collection of gut derived symbiotic bacterial strains cultured from healthy donors.</title>
        <authorList>
            <person name="Lin H."/>
            <person name="Kohout C."/>
            <person name="Waligurski E."/>
            <person name="Pamer E.G."/>
        </authorList>
    </citation>
    <scope>NUCLEOTIDE SEQUENCE</scope>
    <source>
        <strain evidence="7">DFI.6.55</strain>
    </source>
</reference>
<accession>A0AAW5BZI3</accession>
<dbReference type="EMBL" id="JAAITT010000025">
    <property type="protein sequence ID" value="NSJ50363.1"/>
    <property type="molecule type" value="Genomic_DNA"/>
</dbReference>
<evidence type="ECO:0000256" key="3">
    <source>
        <dbReference type="ARBA" id="ARBA00022777"/>
    </source>
</evidence>
<evidence type="ECO:0000313" key="8">
    <source>
        <dbReference type="EMBL" id="NSJ50363.1"/>
    </source>
</evidence>
<keyword evidence="3 4" id="KW-0418">Kinase</keyword>
<evidence type="ECO:0000313" key="10">
    <source>
        <dbReference type="Proteomes" id="UP001299608"/>
    </source>
</evidence>
<dbReference type="GO" id="GO:0016773">
    <property type="term" value="F:phosphotransferase activity, alcohol group as acceptor"/>
    <property type="evidence" value="ECO:0007669"/>
    <property type="project" value="InterPro"/>
</dbReference>
<dbReference type="GO" id="GO:0016301">
    <property type="term" value="F:kinase activity"/>
    <property type="evidence" value="ECO:0007669"/>
    <property type="project" value="UniProtKB-KW"/>
</dbReference>